<name>W3WRI2_PESFW</name>
<dbReference type="EMBL" id="KI912117">
    <property type="protein sequence ID" value="ETS76463.1"/>
    <property type="molecule type" value="Genomic_DNA"/>
</dbReference>
<dbReference type="GeneID" id="19276863"/>
<evidence type="ECO:0000313" key="3">
    <source>
        <dbReference type="EMBL" id="ETS76463.1"/>
    </source>
</evidence>
<feature type="coiled-coil region" evidence="1">
    <location>
        <begin position="230"/>
        <end position="289"/>
    </location>
</feature>
<feature type="region of interest" description="Disordered" evidence="2">
    <location>
        <begin position="1"/>
        <end position="55"/>
    </location>
</feature>
<dbReference type="OrthoDB" id="5377009at2759"/>
<feature type="region of interest" description="Disordered" evidence="2">
    <location>
        <begin position="80"/>
        <end position="122"/>
    </location>
</feature>
<dbReference type="RefSeq" id="XP_007838622.1">
    <property type="nucleotide sequence ID" value="XM_007840431.1"/>
</dbReference>
<accession>W3WRI2</accession>
<dbReference type="OMA" id="QHASIAW"/>
<dbReference type="eggNOG" id="ENOG502SCZX">
    <property type="taxonomic scope" value="Eukaryota"/>
</dbReference>
<organism evidence="3 4">
    <name type="scientific">Pestalotiopsis fici (strain W106-1 / CGMCC3.15140)</name>
    <dbReference type="NCBI Taxonomy" id="1229662"/>
    <lineage>
        <taxon>Eukaryota</taxon>
        <taxon>Fungi</taxon>
        <taxon>Dikarya</taxon>
        <taxon>Ascomycota</taxon>
        <taxon>Pezizomycotina</taxon>
        <taxon>Sordariomycetes</taxon>
        <taxon>Xylariomycetidae</taxon>
        <taxon>Amphisphaeriales</taxon>
        <taxon>Sporocadaceae</taxon>
        <taxon>Pestalotiopsis</taxon>
    </lineage>
</organism>
<dbReference type="STRING" id="1229662.W3WRI2"/>
<feature type="compositionally biased region" description="Polar residues" evidence="2">
    <location>
        <begin position="34"/>
        <end position="43"/>
    </location>
</feature>
<keyword evidence="1" id="KW-0175">Coiled coil</keyword>
<keyword evidence="4" id="KW-1185">Reference proteome</keyword>
<dbReference type="InParanoid" id="W3WRI2"/>
<feature type="compositionally biased region" description="Polar residues" evidence="2">
    <location>
        <begin position="1"/>
        <end position="11"/>
    </location>
</feature>
<dbReference type="AlphaFoldDB" id="W3WRI2"/>
<reference evidence="4" key="1">
    <citation type="journal article" date="2015" name="BMC Genomics">
        <title>Genomic and transcriptomic analysis of the endophytic fungus Pestalotiopsis fici reveals its lifestyle and high potential for synthesis of natural products.</title>
        <authorList>
            <person name="Wang X."/>
            <person name="Zhang X."/>
            <person name="Liu L."/>
            <person name="Xiang M."/>
            <person name="Wang W."/>
            <person name="Sun X."/>
            <person name="Che Y."/>
            <person name="Guo L."/>
            <person name="Liu G."/>
            <person name="Guo L."/>
            <person name="Wang C."/>
            <person name="Yin W.B."/>
            <person name="Stadler M."/>
            <person name="Zhang X."/>
            <person name="Liu X."/>
        </authorList>
    </citation>
    <scope>NUCLEOTIDE SEQUENCE [LARGE SCALE GENOMIC DNA]</scope>
    <source>
        <strain evidence="4">W106-1 / CGMCC3.15140</strain>
    </source>
</reference>
<dbReference type="Proteomes" id="UP000030651">
    <property type="component" value="Unassembled WGS sequence"/>
</dbReference>
<dbReference type="HOGENOM" id="CLU_030582_2_0_1"/>
<evidence type="ECO:0000256" key="2">
    <source>
        <dbReference type="SAM" id="MobiDB-lite"/>
    </source>
</evidence>
<protein>
    <submittedName>
        <fullName evidence="3">Uncharacterized protein</fullName>
    </submittedName>
</protein>
<evidence type="ECO:0000256" key="1">
    <source>
        <dbReference type="SAM" id="Coils"/>
    </source>
</evidence>
<evidence type="ECO:0000313" key="4">
    <source>
        <dbReference type="Proteomes" id="UP000030651"/>
    </source>
</evidence>
<sequence length="460" mass="50530">MLRGLSTNPRPSSYGPGADIDSPVHGEFGRHNDLTTGSSTTPLTFEPSEETTAAPYLPATRLRNAAFTDEQPAPQQLLQHRRQNTAPSLPRPRTAQREGSPLRRHQRHQSDMPFTGDGRVGRKQDAIPVRQEALVIDTTPKALSKGTTAAPQTASPGFFGALKARWTNASSAQIDYDELANMDIETALLPPESLSGREAFSPAAYKNLQMNAIGLCTKMQTAFRQRTMALEELQAEREADKEEAEEAKLRVESLKMQLELMAQKADEQQQALQRLMAELNHEKKARQEERLVQVAGASMVNDDLGYEADRKQWRKSGGTIRSEVSGFDTESIHSVESESVFSRSRSPTIMTSATESHYDLASGASSMYQGRVPAPGLPSRQKPNREMSTLQKLMKNIAGDSAKDEDKGDGCRNCRGQDSSMAWDTVSLLRDENKGLKHRIGELEVAVEGALDLVNGVGQA</sequence>
<dbReference type="KEGG" id="pfy:PFICI_11850"/>
<proteinExistence type="predicted"/>
<feature type="compositionally biased region" description="Basic and acidic residues" evidence="2">
    <location>
        <begin position="22"/>
        <end position="33"/>
    </location>
</feature>
<gene>
    <name evidence="3" type="ORF">PFICI_11850</name>
</gene>